<proteinExistence type="predicted"/>
<dbReference type="AlphaFoldDB" id="A0A4Y2DTR6"/>
<organism evidence="1 2">
    <name type="scientific">Araneus ventricosus</name>
    <name type="common">Orbweaver spider</name>
    <name type="synonym">Epeira ventricosa</name>
    <dbReference type="NCBI Taxonomy" id="182803"/>
    <lineage>
        <taxon>Eukaryota</taxon>
        <taxon>Metazoa</taxon>
        <taxon>Ecdysozoa</taxon>
        <taxon>Arthropoda</taxon>
        <taxon>Chelicerata</taxon>
        <taxon>Arachnida</taxon>
        <taxon>Araneae</taxon>
        <taxon>Araneomorphae</taxon>
        <taxon>Entelegynae</taxon>
        <taxon>Araneoidea</taxon>
        <taxon>Araneidae</taxon>
        <taxon>Araneus</taxon>
    </lineage>
</organism>
<sequence>MISYVERPLMPSSQGLCHLARVRCLRSCFALLLGRGTVSTAASVDVIASLATHQLSRSPGALRGLYIRELLSTLKWIPPTITCFYSDGRQRDNLASRVLVADRQ</sequence>
<name>A0A4Y2DTR6_ARAVE</name>
<protein>
    <submittedName>
        <fullName evidence="1">Uncharacterized protein</fullName>
    </submittedName>
</protein>
<keyword evidence="2" id="KW-1185">Reference proteome</keyword>
<accession>A0A4Y2DTR6</accession>
<evidence type="ECO:0000313" key="2">
    <source>
        <dbReference type="Proteomes" id="UP000499080"/>
    </source>
</evidence>
<comment type="caution">
    <text evidence="1">The sequence shown here is derived from an EMBL/GenBank/DDBJ whole genome shotgun (WGS) entry which is preliminary data.</text>
</comment>
<gene>
    <name evidence="1" type="ORF">AVEN_216668_1</name>
</gene>
<reference evidence="1 2" key="1">
    <citation type="journal article" date="2019" name="Sci. Rep.">
        <title>Orb-weaving spider Araneus ventricosus genome elucidates the spidroin gene catalogue.</title>
        <authorList>
            <person name="Kono N."/>
            <person name="Nakamura H."/>
            <person name="Ohtoshi R."/>
            <person name="Moran D.A.P."/>
            <person name="Shinohara A."/>
            <person name="Yoshida Y."/>
            <person name="Fujiwara M."/>
            <person name="Mori M."/>
            <person name="Tomita M."/>
            <person name="Arakawa K."/>
        </authorList>
    </citation>
    <scope>NUCLEOTIDE SEQUENCE [LARGE SCALE GENOMIC DNA]</scope>
</reference>
<evidence type="ECO:0000313" key="1">
    <source>
        <dbReference type="EMBL" id="GBM20252.1"/>
    </source>
</evidence>
<dbReference type="Proteomes" id="UP000499080">
    <property type="component" value="Unassembled WGS sequence"/>
</dbReference>
<dbReference type="EMBL" id="BGPR01000439">
    <property type="protein sequence ID" value="GBM20252.1"/>
    <property type="molecule type" value="Genomic_DNA"/>
</dbReference>